<comment type="caution">
    <text evidence="1">The sequence shown here is derived from an EMBL/GenBank/DDBJ whole genome shotgun (WGS) entry which is preliminary data.</text>
</comment>
<accession>A0A8H7SBS8</accession>
<dbReference type="AlphaFoldDB" id="A0A8H7SBS8"/>
<dbReference type="OrthoDB" id="2289822at2759"/>
<name>A0A8H7SBS8_9FUNG</name>
<keyword evidence="2" id="KW-1185">Reference proteome</keyword>
<proteinExistence type="predicted"/>
<dbReference type="EMBL" id="JAEPRB010000026">
    <property type="protein sequence ID" value="KAG2225618.1"/>
    <property type="molecule type" value="Genomic_DNA"/>
</dbReference>
<dbReference type="Proteomes" id="UP000646827">
    <property type="component" value="Unassembled WGS sequence"/>
</dbReference>
<reference evidence="1 2" key="1">
    <citation type="submission" date="2020-12" db="EMBL/GenBank/DDBJ databases">
        <title>Metabolic potential, ecology and presence of endohyphal bacteria is reflected in genomic diversity of Mucoromycotina.</title>
        <authorList>
            <person name="Muszewska A."/>
            <person name="Okrasinska A."/>
            <person name="Steczkiewicz K."/>
            <person name="Drgas O."/>
            <person name="Orlowska M."/>
            <person name="Perlinska-Lenart U."/>
            <person name="Aleksandrzak-Piekarczyk T."/>
            <person name="Szatraj K."/>
            <person name="Zielenkiewicz U."/>
            <person name="Pilsyk S."/>
            <person name="Malc E."/>
            <person name="Mieczkowski P."/>
            <person name="Kruszewska J.S."/>
            <person name="Biernat P."/>
            <person name="Pawlowska J."/>
        </authorList>
    </citation>
    <scope>NUCLEOTIDE SEQUENCE [LARGE SCALE GENOMIC DNA]</scope>
    <source>
        <strain evidence="1 2">CBS 142.35</strain>
    </source>
</reference>
<evidence type="ECO:0000313" key="2">
    <source>
        <dbReference type="Proteomes" id="UP000646827"/>
    </source>
</evidence>
<gene>
    <name evidence="1" type="ORF">INT45_013729</name>
</gene>
<sequence>MTIVAIIPGDHNGDLFLFLIPLLNELRILEDGGLKVICEDGFFNFKVHLLLASGDIIGVQELIHHKGHNSDYGCRQFHIKTDFGIVKKNEFVMLKFFHGYSFFGLNELHLIGSNVTKRLWDIISGQYGNLNTTFKLHSSACSAIGKVIMESNATIPSGIFEGIFRDVSQKAGHMRSVDWIMLLQCIVPTLVFEQLAETYGAYSEQVEALMSLVIRCTLALQWKIYANDVSAIQKYLHTWDLHMKNNVSNNLYTVNFHYLWHIHEIIQKLGPLRGYSTQSAERSIGFFKKHIKSQVLPGPNNGKIIKRQLLMHNFQRVHLMDELETVLEDGDAYSLDEYPDIELWDWKVMQLEDFDHLNIERYIRQY</sequence>
<protein>
    <submittedName>
        <fullName evidence="1">Uncharacterized protein</fullName>
    </submittedName>
</protein>
<evidence type="ECO:0000313" key="1">
    <source>
        <dbReference type="EMBL" id="KAG2225618.1"/>
    </source>
</evidence>
<organism evidence="1 2">
    <name type="scientific">Circinella minor</name>
    <dbReference type="NCBI Taxonomy" id="1195481"/>
    <lineage>
        <taxon>Eukaryota</taxon>
        <taxon>Fungi</taxon>
        <taxon>Fungi incertae sedis</taxon>
        <taxon>Mucoromycota</taxon>
        <taxon>Mucoromycotina</taxon>
        <taxon>Mucoromycetes</taxon>
        <taxon>Mucorales</taxon>
        <taxon>Lichtheimiaceae</taxon>
        <taxon>Circinella</taxon>
    </lineage>
</organism>